<accession>A0A4U5Q1W5</accession>
<comment type="caution">
    <text evidence="2">The sequence shown here is derived from an EMBL/GenBank/DDBJ whole genome shotgun (WGS) entry which is preliminary data.</text>
</comment>
<feature type="compositionally biased region" description="Polar residues" evidence="1">
    <location>
        <begin position="1314"/>
        <end position="1346"/>
    </location>
</feature>
<feature type="compositionally biased region" description="Polar residues" evidence="1">
    <location>
        <begin position="1284"/>
        <end position="1300"/>
    </location>
</feature>
<feature type="compositionally biased region" description="Polar residues" evidence="1">
    <location>
        <begin position="946"/>
        <end position="963"/>
    </location>
</feature>
<feature type="region of interest" description="Disordered" evidence="1">
    <location>
        <begin position="1198"/>
        <end position="1355"/>
    </location>
</feature>
<feature type="compositionally biased region" description="Low complexity" evidence="1">
    <location>
        <begin position="904"/>
        <end position="940"/>
    </location>
</feature>
<proteinExistence type="predicted"/>
<dbReference type="InterPro" id="IPR039317">
    <property type="entry name" value="TIC"/>
</dbReference>
<dbReference type="GO" id="GO:0005634">
    <property type="term" value="C:nucleus"/>
    <property type="evidence" value="ECO:0007669"/>
    <property type="project" value="TreeGrafter"/>
</dbReference>
<feature type="region of interest" description="Disordered" evidence="1">
    <location>
        <begin position="801"/>
        <end position="824"/>
    </location>
</feature>
<organism evidence="2">
    <name type="scientific">Populus alba</name>
    <name type="common">White poplar</name>
    <dbReference type="NCBI Taxonomy" id="43335"/>
    <lineage>
        <taxon>Eukaryota</taxon>
        <taxon>Viridiplantae</taxon>
        <taxon>Streptophyta</taxon>
        <taxon>Embryophyta</taxon>
        <taxon>Tracheophyta</taxon>
        <taxon>Spermatophyta</taxon>
        <taxon>Magnoliopsida</taxon>
        <taxon>eudicotyledons</taxon>
        <taxon>Gunneridae</taxon>
        <taxon>Pentapetalae</taxon>
        <taxon>rosids</taxon>
        <taxon>fabids</taxon>
        <taxon>Malpighiales</taxon>
        <taxon>Salicaceae</taxon>
        <taxon>Saliceae</taxon>
        <taxon>Populus</taxon>
    </lineage>
</organism>
<evidence type="ECO:0000313" key="2">
    <source>
        <dbReference type="EMBL" id="TKS03521.1"/>
    </source>
</evidence>
<dbReference type="PANTHER" id="PTHR34798">
    <property type="entry name" value="PROTEIN TIME FOR COFFEE"/>
    <property type="match status" value="1"/>
</dbReference>
<feature type="region of interest" description="Disordered" evidence="1">
    <location>
        <begin position="303"/>
        <end position="327"/>
    </location>
</feature>
<feature type="compositionally biased region" description="Basic and acidic residues" evidence="1">
    <location>
        <begin position="145"/>
        <end position="155"/>
    </location>
</feature>
<feature type="region of interest" description="Disordered" evidence="1">
    <location>
        <begin position="1101"/>
        <end position="1138"/>
    </location>
</feature>
<feature type="compositionally biased region" description="Basic and acidic residues" evidence="1">
    <location>
        <begin position="162"/>
        <end position="180"/>
    </location>
</feature>
<gene>
    <name evidence="2" type="ORF">D5086_0000155180</name>
</gene>
<dbReference type="EMBL" id="RCHU01000504">
    <property type="protein sequence ID" value="TKS03521.1"/>
    <property type="molecule type" value="Genomic_DNA"/>
</dbReference>
<evidence type="ECO:0000256" key="1">
    <source>
        <dbReference type="SAM" id="MobiDB-lite"/>
    </source>
</evidence>
<reference evidence="2" key="1">
    <citation type="submission" date="2018-10" db="EMBL/GenBank/DDBJ databases">
        <title>Population genomic analysis revealed the cold adaptation of white poplar.</title>
        <authorList>
            <person name="Liu Y.-J."/>
        </authorList>
    </citation>
    <scope>NUCLEOTIDE SEQUENCE [LARGE SCALE GENOMIC DNA]</scope>
    <source>
        <strain evidence="2">PAL-ZL1</strain>
    </source>
</reference>
<feature type="region of interest" description="Disordered" evidence="1">
    <location>
        <begin position="439"/>
        <end position="483"/>
    </location>
</feature>
<feature type="compositionally biased region" description="Basic and acidic residues" evidence="1">
    <location>
        <begin position="470"/>
        <end position="483"/>
    </location>
</feature>
<feature type="compositionally biased region" description="Low complexity" evidence="1">
    <location>
        <begin position="1301"/>
        <end position="1313"/>
    </location>
</feature>
<feature type="compositionally biased region" description="Polar residues" evidence="1">
    <location>
        <begin position="127"/>
        <end position="137"/>
    </location>
</feature>
<dbReference type="GO" id="GO:0042752">
    <property type="term" value="P:regulation of circadian rhythm"/>
    <property type="evidence" value="ECO:0007669"/>
    <property type="project" value="InterPro"/>
</dbReference>
<feature type="region of interest" description="Disordered" evidence="1">
    <location>
        <begin position="902"/>
        <end position="983"/>
    </location>
</feature>
<feature type="region of interest" description="Disordered" evidence="1">
    <location>
        <begin position="118"/>
        <end position="218"/>
    </location>
</feature>
<name>A0A4U5Q1W5_POPAL</name>
<dbReference type="STRING" id="43335.A0A4U5Q1W5"/>
<feature type="compositionally biased region" description="Polar residues" evidence="1">
    <location>
        <begin position="1221"/>
        <end position="1275"/>
    </location>
</feature>
<protein>
    <submittedName>
        <fullName evidence="2">Protein TIME FOR COFFEE-like</fullName>
    </submittedName>
</protein>
<sequence>MPESLKTSYPIGGPHRILTTSVTESLELNNWNHQTLECCVKNTDRLIEPYGRLGLLCEARVAPKFYRDRDSSAMLALVIACRPINVNPKVMTNPKKKVINLSRPSLILSVRKRWSKFMDRNREGRRSSSNMAASNGLSRRRQQRTTRDSTEEDGHIVVQESARLRDRGGSKRERDRELLSRNKRSRRRGGGGGDRSVQGSNKEEGEETTEESIGYEDGYEIEDGEVSRLRSPLGAVKQVPGSRVAADEMIGVSVPRKARSASVKRSHESWVSGNGGFGCEDRRASTSPAASRSFEAASPSSSIVSVIKKTKSSGPKTRLPKVSKSSTSSVQEDFEIEIAEVLYGLKKQSHGPKNEEKADNGLRKIDSMDCNGIVHDSKSSPNSNFSRTSILSQNNASASDNLIGLVTGEREDAKMEFSATKSGKPSLYSESCEVSHDMDASKLASGLESQEEAMTQQDSKPAIEESGVSTKEKSVLPEEKSPVSKKLDIDFRDSVLKKSTSTVSKVDSQREEKLEIDLMAPPPMVVSSPECDGFVDLSSNPKPAAQDAEMKMENMVKNKELVDSPVKKEGVLFEDKVTKTVREKRGLKLDFEKPNRNVQQKLQPKATVPKVETAAQSGSLPLPIAIPSWQSSNLLPLGYTTSFQTVVPMDGTTRSSKALQLPQFIPQPRPKRCATHHYIACNIRLQQQFTKMNHFWPAAAGSATLCGANPKNLNVMPSAENMIIRHPSQSSFPVVNLNSAQDKVQAVPNIPDFTQNDRGSESATFIDAAQKKQQPPQPAPAGNLMHGPAFIFSLNQHQASTAAMTSQTGPSKSASPINNESLSGSAVAGVTTNSSALPGMAAAVSFSYPNLAANEAPYFTILPNNGYPFSIPTPVGNPTFRGGTPTQALSFFNGSFYSSQMLHPSQLQQQQPQPIVQPGHQNASTSSGSSSSHKQPQSQQPRGAHVSTNNFLTSTMMQSQQPPKTRIPSHHTRKLDSEMSGESTPIIADTRASHSKKSVNGPNFMIPLQPNFGLMASTNAGGGGNHGEKQQQQHQLSQEKNLKGGVELIPSQAFAMPFASFNGSKTASNLNFSAMAQNPTILQSFPDMTWQGYQVVPAAQATQKKNHQLSEGKTGGSSTNPDDGKKATMGRPSTSIGQTLIFDNSARTLDFVPSPFTGHWPSRSITTPTSIQMAANSSTTSQQQQLVQLQKQHILQQPIGAAESKAPTSSSLPSPSIDAKFSNNTPIFSQTQAQGSTPQHSQWKNSSRTPSMQSPLASLSASNTVHKNASQQQGRAPQGRSLISFGQSSKSALPPQGQQISSSNHSPSSGGNSITTSKNANANSSVPVIQPQQCDNSSSGNAQKSSPVCGRNVPSILSTCPSHLPELKY</sequence>
<feature type="compositionally biased region" description="Acidic residues" evidence="1">
    <location>
        <begin position="204"/>
        <end position="218"/>
    </location>
</feature>
<dbReference type="PANTHER" id="PTHR34798:SF1">
    <property type="entry name" value="TIC-LIKE PROTEIN"/>
    <property type="match status" value="1"/>
</dbReference>